<evidence type="ECO:0000256" key="8">
    <source>
        <dbReference type="SAM" id="Phobius"/>
    </source>
</evidence>
<dbReference type="Gene3D" id="3.30.70.1450">
    <property type="entry name" value="Regulator of K+ conductance, C-terminal domain"/>
    <property type="match status" value="1"/>
</dbReference>
<dbReference type="InterPro" id="IPR014743">
    <property type="entry name" value="Cl-channel_core"/>
</dbReference>
<organism evidence="10 11">
    <name type="scientific">Coprothermobacter proteolyticus (strain ATCC 35245 / DSM 5265 / OCM 4 / BT)</name>
    <dbReference type="NCBI Taxonomy" id="309798"/>
    <lineage>
        <taxon>Bacteria</taxon>
        <taxon>Pseudomonadati</taxon>
        <taxon>Coprothermobacterota</taxon>
        <taxon>Coprothermobacteria</taxon>
        <taxon>Coprothermobacterales</taxon>
        <taxon>Coprothermobacteraceae</taxon>
        <taxon>Coprothermobacter</taxon>
    </lineage>
</organism>
<keyword evidence="6 8" id="KW-0472">Membrane</keyword>
<dbReference type="STRING" id="309798.COPRO5265_1586"/>
<dbReference type="PROSITE" id="PS51202">
    <property type="entry name" value="RCK_C"/>
    <property type="match status" value="1"/>
</dbReference>
<keyword evidence="5" id="KW-0406">Ion transport</keyword>
<evidence type="ECO:0000313" key="10">
    <source>
        <dbReference type="EMBL" id="ACI17014.1"/>
    </source>
</evidence>
<dbReference type="AlphaFoldDB" id="B5Y6G3"/>
<accession>B5Y6G3</accession>
<dbReference type="eggNOG" id="COG0569">
    <property type="taxonomic scope" value="Bacteria"/>
</dbReference>
<evidence type="ECO:0000256" key="6">
    <source>
        <dbReference type="ARBA" id="ARBA00023136"/>
    </source>
</evidence>
<feature type="transmembrane region" description="Helical" evidence="8">
    <location>
        <begin position="20"/>
        <end position="44"/>
    </location>
</feature>
<feature type="transmembrane region" description="Helical" evidence="8">
    <location>
        <begin position="393"/>
        <end position="414"/>
    </location>
</feature>
<feature type="transmembrane region" description="Helical" evidence="8">
    <location>
        <begin position="363"/>
        <end position="386"/>
    </location>
</feature>
<feature type="transmembrane region" description="Helical" evidence="8">
    <location>
        <begin position="331"/>
        <end position="351"/>
    </location>
</feature>
<comment type="subcellular location">
    <subcellularLocation>
        <location evidence="1">Membrane</location>
        <topology evidence="1">Multi-pass membrane protein</topology>
    </subcellularLocation>
</comment>
<dbReference type="RefSeq" id="WP_012543666.1">
    <property type="nucleotide sequence ID" value="NC_011295.1"/>
</dbReference>
<feature type="transmembrane region" description="Helical" evidence="8">
    <location>
        <begin position="269"/>
        <end position="289"/>
    </location>
</feature>
<dbReference type="SUPFAM" id="SSF116726">
    <property type="entry name" value="TrkA C-terminal domain-like"/>
    <property type="match status" value="1"/>
</dbReference>
<dbReference type="GO" id="GO:0005247">
    <property type="term" value="F:voltage-gated chloride channel activity"/>
    <property type="evidence" value="ECO:0007669"/>
    <property type="project" value="TreeGrafter"/>
</dbReference>
<dbReference type="Pfam" id="PF02080">
    <property type="entry name" value="TrkA_C"/>
    <property type="match status" value="1"/>
</dbReference>
<reference evidence="10 11" key="2">
    <citation type="journal article" date="2014" name="Genome Announc.">
        <title>Complete Genome Sequence of Coprothermobacter proteolyticus DSM 5265.</title>
        <authorList>
            <person name="Alexiev A."/>
            <person name="Coil D.A."/>
            <person name="Badger J.H."/>
            <person name="Enticknap J."/>
            <person name="Ward N."/>
            <person name="Robb F.T."/>
            <person name="Eisen J.A."/>
        </authorList>
    </citation>
    <scope>NUCLEOTIDE SEQUENCE [LARGE SCALE GENOMIC DNA]</scope>
    <source>
        <strain evidence="11">ATCC 35245 / DSM 5265 / OCM 4 / BT</strain>
    </source>
</reference>
<dbReference type="GO" id="GO:0005886">
    <property type="term" value="C:plasma membrane"/>
    <property type="evidence" value="ECO:0007669"/>
    <property type="project" value="TreeGrafter"/>
</dbReference>
<dbReference type="SUPFAM" id="SSF81340">
    <property type="entry name" value="Clc chloride channel"/>
    <property type="match status" value="1"/>
</dbReference>
<feature type="transmembrane region" description="Helical" evidence="8">
    <location>
        <begin position="64"/>
        <end position="85"/>
    </location>
</feature>
<dbReference type="OrthoDB" id="9812438at2"/>
<dbReference type="KEGG" id="cpo:COPRO5265_1586"/>
<dbReference type="Proteomes" id="UP000001732">
    <property type="component" value="Chromosome"/>
</dbReference>
<feature type="transmembrane region" description="Helical" evidence="8">
    <location>
        <begin position="113"/>
        <end position="131"/>
    </location>
</feature>
<dbReference type="EMBL" id="CP001145">
    <property type="protein sequence ID" value="ACI17014.1"/>
    <property type="molecule type" value="Genomic_DNA"/>
</dbReference>
<feature type="transmembrane region" description="Helical" evidence="8">
    <location>
        <begin position="195"/>
        <end position="215"/>
    </location>
</feature>
<keyword evidence="7" id="KW-0868">Chloride</keyword>
<gene>
    <name evidence="10" type="ordered locus">COPRO5265_1586</name>
</gene>
<evidence type="ECO:0000256" key="5">
    <source>
        <dbReference type="ARBA" id="ARBA00023065"/>
    </source>
</evidence>
<sequence>MESERSSASVLLSGLSKLKWNLLVKGLLVGAVSGILAVLYRIAIEYGTKTSLGIYAYLRAHPTYIALWIFVVLAGGLFVAWLVALEPMASGSGIPQVEGVVLFGLKMKWHMILVVRFLGGILCSFFGLSLGREGPSVQIGAAGGQAVSRLLAEHDAEENYLITSGAAAGLSAAFSAPLSGVMFALEEIHRSFSPLILVSAFAASIVADFISKYFFGLRPVLHFYPIPQLPVSYYWYLLPVGIIAGLVGALMNATLLSFQQFYKGIPRRIRPCVAMLIALPCGLFLPLALGGGSDLIALAEGAKSGVVVLIIYLVVKLLFTSVSFGSGVPGGIFMPILTVGALSGSILSLTATRFGFPIEYVPVFAICAMAGTLASSVKAPITAILLTAEMSGSLVHTLPVAACAFIGLLVSDILKIDPIYETLLQRFIDRNGTTMTANRRGGIVEVPVEFGCEVVGKAIRDVQWPQGILIVAIRRGAKELVPQGSTVIVPGDYLIALCPQGREHEAKEAMRKLCLVQKEN</sequence>
<protein>
    <submittedName>
        <fullName evidence="10">Chloride channel protein</fullName>
    </submittedName>
</protein>
<dbReference type="InterPro" id="IPR006037">
    <property type="entry name" value="RCK_C"/>
</dbReference>
<evidence type="ECO:0000256" key="2">
    <source>
        <dbReference type="ARBA" id="ARBA00022448"/>
    </source>
</evidence>
<dbReference type="PANTHER" id="PTHR45711">
    <property type="entry name" value="CHLORIDE CHANNEL PROTEIN"/>
    <property type="match status" value="1"/>
</dbReference>
<evidence type="ECO:0000256" key="7">
    <source>
        <dbReference type="ARBA" id="ARBA00023214"/>
    </source>
</evidence>
<proteinExistence type="predicted"/>
<evidence type="ECO:0000256" key="1">
    <source>
        <dbReference type="ARBA" id="ARBA00004141"/>
    </source>
</evidence>
<dbReference type="Pfam" id="PF00654">
    <property type="entry name" value="Voltage_CLC"/>
    <property type="match status" value="1"/>
</dbReference>
<dbReference type="PANTHER" id="PTHR45711:SF6">
    <property type="entry name" value="CHLORIDE CHANNEL PROTEIN"/>
    <property type="match status" value="1"/>
</dbReference>
<dbReference type="GO" id="GO:0006813">
    <property type="term" value="P:potassium ion transport"/>
    <property type="evidence" value="ECO:0007669"/>
    <property type="project" value="InterPro"/>
</dbReference>
<evidence type="ECO:0000313" key="11">
    <source>
        <dbReference type="Proteomes" id="UP000001732"/>
    </source>
</evidence>
<feature type="transmembrane region" description="Helical" evidence="8">
    <location>
        <begin position="235"/>
        <end position="257"/>
    </location>
</feature>
<evidence type="ECO:0000256" key="3">
    <source>
        <dbReference type="ARBA" id="ARBA00022692"/>
    </source>
</evidence>
<dbReference type="eggNOG" id="COG0038">
    <property type="taxonomic scope" value="Bacteria"/>
</dbReference>
<feature type="transmembrane region" description="Helical" evidence="8">
    <location>
        <begin position="295"/>
        <end position="319"/>
    </location>
</feature>
<reference evidence="11" key="1">
    <citation type="submission" date="2008-08" db="EMBL/GenBank/DDBJ databases">
        <title>The complete genome sequence of Coprothermobacter proteolyticus strain ATCC 5245 / DSM 5265 / BT.</title>
        <authorList>
            <person name="Dodson R.J."/>
            <person name="Durkin A.S."/>
            <person name="Wu M."/>
            <person name="Eisen J."/>
            <person name="Sutton G."/>
        </authorList>
    </citation>
    <scope>NUCLEOTIDE SEQUENCE [LARGE SCALE GENOMIC DNA]</scope>
    <source>
        <strain evidence="11">ATCC 35245 / DSM 5265 / OCM 4 / BT</strain>
    </source>
</reference>
<dbReference type="InterPro" id="IPR036721">
    <property type="entry name" value="RCK_C_sf"/>
</dbReference>
<dbReference type="CDD" id="cd01031">
    <property type="entry name" value="EriC"/>
    <property type="match status" value="1"/>
</dbReference>
<keyword evidence="4 8" id="KW-1133">Transmembrane helix</keyword>
<dbReference type="Gene3D" id="1.10.3080.10">
    <property type="entry name" value="Clc chloride channel"/>
    <property type="match status" value="1"/>
</dbReference>
<keyword evidence="11" id="KW-1185">Reference proteome</keyword>
<evidence type="ECO:0000259" key="9">
    <source>
        <dbReference type="PROSITE" id="PS51202"/>
    </source>
</evidence>
<keyword evidence="3 8" id="KW-0812">Transmembrane</keyword>
<name>B5Y6G3_COPPD</name>
<evidence type="ECO:0000256" key="4">
    <source>
        <dbReference type="ARBA" id="ARBA00022989"/>
    </source>
</evidence>
<dbReference type="HOGENOM" id="CLU_015263_7_4_9"/>
<keyword evidence="2" id="KW-0813">Transport</keyword>
<feature type="domain" description="RCK C-terminal" evidence="9">
    <location>
        <begin position="431"/>
        <end position="512"/>
    </location>
</feature>
<dbReference type="InterPro" id="IPR001807">
    <property type="entry name" value="ClC"/>
</dbReference>
<dbReference type="PRINTS" id="PR00762">
    <property type="entry name" value="CLCHANNEL"/>
</dbReference>
<dbReference type="GO" id="GO:0008324">
    <property type="term" value="F:monoatomic cation transmembrane transporter activity"/>
    <property type="evidence" value="ECO:0007669"/>
    <property type="project" value="InterPro"/>
</dbReference>